<reference evidence="2 3" key="1">
    <citation type="submission" date="2024-03" db="EMBL/GenBank/DDBJ databases">
        <authorList>
            <person name="Gkanogiannis A."/>
            <person name="Becerra Lopez-Lavalle L."/>
        </authorList>
    </citation>
    <scope>NUCLEOTIDE SEQUENCE [LARGE SCALE GENOMIC DNA]</scope>
</reference>
<evidence type="ECO:0000256" key="1">
    <source>
        <dbReference type="SAM" id="Coils"/>
    </source>
</evidence>
<evidence type="ECO:0000313" key="2">
    <source>
        <dbReference type="EMBL" id="CAK9329722.1"/>
    </source>
</evidence>
<dbReference type="PANTHER" id="PTHR12775:SF2">
    <property type="entry name" value="REPLICATION TERMINATION FACTOR 2"/>
    <property type="match status" value="1"/>
</dbReference>
<dbReference type="InterPro" id="IPR027799">
    <property type="entry name" value="Rtf2_RING-finger"/>
</dbReference>
<evidence type="ECO:0008006" key="4">
    <source>
        <dbReference type="Google" id="ProtNLM"/>
    </source>
</evidence>
<protein>
    <recommendedName>
        <fullName evidence="4">Replication termination factor 2</fullName>
    </recommendedName>
</protein>
<proteinExistence type="predicted"/>
<organism evidence="2 3">
    <name type="scientific">Citrullus colocynthis</name>
    <name type="common">colocynth</name>
    <dbReference type="NCBI Taxonomy" id="252529"/>
    <lineage>
        <taxon>Eukaryota</taxon>
        <taxon>Viridiplantae</taxon>
        <taxon>Streptophyta</taxon>
        <taxon>Embryophyta</taxon>
        <taxon>Tracheophyta</taxon>
        <taxon>Spermatophyta</taxon>
        <taxon>Magnoliopsida</taxon>
        <taxon>eudicotyledons</taxon>
        <taxon>Gunneridae</taxon>
        <taxon>Pentapetalae</taxon>
        <taxon>rosids</taxon>
        <taxon>fabids</taxon>
        <taxon>Cucurbitales</taxon>
        <taxon>Cucurbitaceae</taxon>
        <taxon>Benincaseae</taxon>
        <taxon>Citrullus</taxon>
    </lineage>
</organism>
<dbReference type="PANTHER" id="PTHR12775">
    <property type="entry name" value="PROTEIN C20ORF43 HOMOLOG"/>
    <property type="match status" value="1"/>
</dbReference>
<evidence type="ECO:0000313" key="3">
    <source>
        <dbReference type="Proteomes" id="UP001642487"/>
    </source>
</evidence>
<keyword evidence="1" id="KW-0175">Coiled coil</keyword>
<sequence>MAIANRRYTFYSSSFISLTFETLATKFHPPPLRNALGKSTPSSDLPSFSRPPNSIPNQDLKFFLLLETLVSRVASSSYFTLNGIPFLDSTTIPSSLIPPLFTLILRTRFLGGGGDGGATGADLATATSICTQRRNLIRSTLTRRGYPSEKKLLKGFGHIRGLKDMIKINLSVILGTESRGNAISEPQFQCSITGLEFDGKYKFFALRTCGHAPSSKALKEVKSSSCLVCHVEFTDRDKFVINGNEEEVEEIRERMEEEKLKSKEKKTKKVRNGEVGMNGDVSVDLAASHLSGKKHGIEVKALEKVSAKLERHEWPDGGVQVKVAASNGAVKRFKAADMVRANATKEVYASILTSSRKSNFKEAYSCRSLPLGRN</sequence>
<keyword evidence="3" id="KW-1185">Reference proteome</keyword>
<name>A0ABP0ZGB5_9ROSI</name>
<dbReference type="InterPro" id="IPR006735">
    <property type="entry name" value="Rtf2"/>
</dbReference>
<dbReference type="EMBL" id="OZ021743">
    <property type="protein sequence ID" value="CAK9329722.1"/>
    <property type="molecule type" value="Genomic_DNA"/>
</dbReference>
<feature type="coiled-coil region" evidence="1">
    <location>
        <begin position="241"/>
        <end position="268"/>
    </location>
</feature>
<accession>A0ABP0ZGB5</accession>
<gene>
    <name evidence="2" type="ORF">CITCOLO1_LOCUS22200</name>
</gene>
<dbReference type="Proteomes" id="UP001642487">
    <property type="component" value="Chromosome 9"/>
</dbReference>
<dbReference type="CDD" id="cd16653">
    <property type="entry name" value="RING-like_Rtf2"/>
    <property type="match status" value="1"/>
</dbReference>
<dbReference type="Pfam" id="PF04641">
    <property type="entry name" value="Rtf2"/>
    <property type="match status" value="1"/>
</dbReference>